<keyword evidence="6" id="KW-1185">Reference proteome</keyword>
<organism evidence="5 6">
    <name type="scientific">Favolaschia claudopus</name>
    <dbReference type="NCBI Taxonomy" id="2862362"/>
    <lineage>
        <taxon>Eukaryota</taxon>
        <taxon>Fungi</taxon>
        <taxon>Dikarya</taxon>
        <taxon>Basidiomycota</taxon>
        <taxon>Agaricomycotina</taxon>
        <taxon>Agaricomycetes</taxon>
        <taxon>Agaricomycetidae</taxon>
        <taxon>Agaricales</taxon>
        <taxon>Marasmiineae</taxon>
        <taxon>Mycenaceae</taxon>
        <taxon>Favolaschia</taxon>
    </lineage>
</organism>
<reference evidence="5 6" key="1">
    <citation type="journal article" date="2024" name="J Genomics">
        <title>Draft genome sequencing and assembly of Favolaschia claudopus CIRM-BRFM 2984 isolated from oak limbs.</title>
        <authorList>
            <person name="Navarro D."/>
            <person name="Drula E."/>
            <person name="Chaduli D."/>
            <person name="Cazenave R."/>
            <person name="Ahrendt S."/>
            <person name="Wang J."/>
            <person name="Lipzen A."/>
            <person name="Daum C."/>
            <person name="Barry K."/>
            <person name="Grigoriev I.V."/>
            <person name="Favel A."/>
            <person name="Rosso M.N."/>
            <person name="Martin F."/>
        </authorList>
    </citation>
    <scope>NUCLEOTIDE SEQUENCE [LARGE SCALE GENOMIC DNA]</scope>
    <source>
        <strain evidence="5 6">CIRM-BRFM 2984</strain>
    </source>
</reference>
<comment type="subcellular location">
    <subcellularLocation>
        <location evidence="1">Membrane</location>
        <topology evidence="1">Multi-pass membrane protein</topology>
    </subcellularLocation>
</comment>
<evidence type="ECO:0000256" key="1">
    <source>
        <dbReference type="ARBA" id="ARBA00004141"/>
    </source>
</evidence>
<dbReference type="PANTHER" id="PTHR47804:SF1">
    <property type="entry name" value="DUF2421 DOMAIN-CONTAINING PROTEIN"/>
    <property type="match status" value="1"/>
</dbReference>
<sequence>MREEWFTNVQREFILPVNAERREMAGNVVLSFSTLAAAFQLKGPLPPYLPSPDAARGRFIEAIRQQFRTGTLRTQTRHGLDTMDLKDKNNGTMKKKKNAEILFFAYALLMRGLTGEVEGLGRVVQEAFGVVGGAREGFEGIFNSG</sequence>
<keyword evidence="3" id="KW-1133">Transmembrane helix</keyword>
<dbReference type="GO" id="GO:0016020">
    <property type="term" value="C:membrane"/>
    <property type="evidence" value="ECO:0007669"/>
    <property type="project" value="UniProtKB-SubCell"/>
</dbReference>
<evidence type="ECO:0000313" key="5">
    <source>
        <dbReference type="EMBL" id="KAK7017288.1"/>
    </source>
</evidence>
<evidence type="ECO:0000256" key="2">
    <source>
        <dbReference type="ARBA" id="ARBA00022692"/>
    </source>
</evidence>
<keyword evidence="2" id="KW-0812">Transmembrane</keyword>
<accession>A0AAW0AUG2</accession>
<gene>
    <name evidence="5" type="ORF">R3P38DRAFT_3201693</name>
</gene>
<dbReference type="Proteomes" id="UP001362999">
    <property type="component" value="Unassembled WGS sequence"/>
</dbReference>
<evidence type="ECO:0000256" key="3">
    <source>
        <dbReference type="ARBA" id="ARBA00022989"/>
    </source>
</evidence>
<dbReference type="EMBL" id="JAWWNJ010000048">
    <property type="protein sequence ID" value="KAK7017288.1"/>
    <property type="molecule type" value="Genomic_DNA"/>
</dbReference>
<name>A0AAW0AUG2_9AGAR</name>
<keyword evidence="4" id="KW-0472">Membrane</keyword>
<comment type="caution">
    <text evidence="5">The sequence shown here is derived from an EMBL/GenBank/DDBJ whole genome shotgun (WGS) entry which is preliminary data.</text>
</comment>
<evidence type="ECO:0000256" key="4">
    <source>
        <dbReference type="ARBA" id="ARBA00023136"/>
    </source>
</evidence>
<dbReference type="InterPro" id="IPR052430">
    <property type="entry name" value="IVT-Associated"/>
</dbReference>
<dbReference type="PANTHER" id="PTHR47804">
    <property type="entry name" value="60S RIBOSOMAL PROTEIN L19"/>
    <property type="match status" value="1"/>
</dbReference>
<proteinExistence type="predicted"/>
<protein>
    <submittedName>
        <fullName evidence="5">Uncharacterized protein</fullName>
    </submittedName>
</protein>
<dbReference type="AlphaFoldDB" id="A0AAW0AUG2"/>
<evidence type="ECO:0000313" key="6">
    <source>
        <dbReference type="Proteomes" id="UP001362999"/>
    </source>
</evidence>